<gene>
    <name evidence="8" type="ORF">O9G_003115</name>
</gene>
<dbReference type="AlphaFoldDB" id="A0A075AX82"/>
<proteinExistence type="predicted"/>
<keyword evidence="2 5" id="KW-0812">Transmembrane</keyword>
<reference evidence="8 9" key="1">
    <citation type="journal article" date="2013" name="Curr. Biol.">
        <title>Shared signatures of parasitism and phylogenomics unite Cryptomycota and microsporidia.</title>
        <authorList>
            <person name="James T.Y."/>
            <person name="Pelin A."/>
            <person name="Bonen L."/>
            <person name="Ahrendt S."/>
            <person name="Sain D."/>
            <person name="Corradi N."/>
            <person name="Stajich J.E."/>
        </authorList>
    </citation>
    <scope>NUCLEOTIDE SEQUENCE [LARGE SCALE GENOMIC DNA]</scope>
    <source>
        <strain evidence="8 9">CSF55</strain>
    </source>
</reference>
<dbReference type="InterPro" id="IPR046756">
    <property type="entry name" value="VAS1/VOA1_TM"/>
</dbReference>
<evidence type="ECO:0000256" key="2">
    <source>
        <dbReference type="ARBA" id="ARBA00022692"/>
    </source>
</evidence>
<feature type="signal peptide" evidence="6">
    <location>
        <begin position="1"/>
        <end position="18"/>
    </location>
</feature>
<dbReference type="GO" id="GO:0016020">
    <property type="term" value="C:membrane"/>
    <property type="evidence" value="ECO:0007669"/>
    <property type="project" value="UniProtKB-SubCell"/>
</dbReference>
<evidence type="ECO:0000313" key="8">
    <source>
        <dbReference type="EMBL" id="EPZ33119.1"/>
    </source>
</evidence>
<name>A0A075AX82_ROZAC</name>
<evidence type="ECO:0000256" key="4">
    <source>
        <dbReference type="ARBA" id="ARBA00023136"/>
    </source>
</evidence>
<evidence type="ECO:0000256" key="1">
    <source>
        <dbReference type="ARBA" id="ARBA00004167"/>
    </source>
</evidence>
<evidence type="ECO:0000256" key="5">
    <source>
        <dbReference type="SAM" id="Phobius"/>
    </source>
</evidence>
<evidence type="ECO:0000256" key="3">
    <source>
        <dbReference type="ARBA" id="ARBA00022989"/>
    </source>
</evidence>
<dbReference type="Pfam" id="PF20520">
    <property type="entry name" value="Ac45-VOA1_TM"/>
    <property type="match status" value="1"/>
</dbReference>
<organism evidence="8 9">
    <name type="scientific">Rozella allomycis (strain CSF55)</name>
    <dbReference type="NCBI Taxonomy" id="988480"/>
    <lineage>
        <taxon>Eukaryota</taxon>
        <taxon>Fungi</taxon>
        <taxon>Fungi incertae sedis</taxon>
        <taxon>Cryptomycota</taxon>
        <taxon>Cryptomycota incertae sedis</taxon>
        <taxon>Rozella</taxon>
    </lineage>
</organism>
<feature type="transmembrane region" description="Helical" evidence="5">
    <location>
        <begin position="151"/>
        <end position="173"/>
    </location>
</feature>
<evidence type="ECO:0000313" key="9">
    <source>
        <dbReference type="Proteomes" id="UP000030755"/>
    </source>
</evidence>
<evidence type="ECO:0000256" key="6">
    <source>
        <dbReference type="SAM" id="SignalP"/>
    </source>
</evidence>
<dbReference type="Proteomes" id="UP000030755">
    <property type="component" value="Unassembled WGS sequence"/>
</dbReference>
<feature type="chain" id="PRO_5001704872" description="V-type proton ATPase subunit S1/VOA1 transmembrane domain-containing protein" evidence="6">
    <location>
        <begin position="19"/>
        <end position="176"/>
    </location>
</feature>
<keyword evidence="9" id="KW-1185">Reference proteome</keyword>
<keyword evidence="4 5" id="KW-0472">Membrane</keyword>
<sequence length="176" mass="20015">MLIITTIVLVALSAFSQSVVLSKNNQDSRLILHIHPKDFIYLKDKEPFYSNMIFQGFSNEKVFSRDLFTFIRADAFDATAFRNEQDNNEKLAVEINLGNVKRNEDGIPVDFSHETIRALVDQLGDVPFSIVFESTSTTEYFLTQKTIFSPAVWVCLFVSLLAVVILGYAFTWLTSL</sequence>
<keyword evidence="6" id="KW-0732">Signal</keyword>
<accession>A0A075AX82</accession>
<keyword evidence="3 5" id="KW-1133">Transmembrane helix</keyword>
<comment type="subcellular location">
    <subcellularLocation>
        <location evidence="1">Membrane</location>
        <topology evidence="1">Single-pass membrane protein</topology>
    </subcellularLocation>
</comment>
<protein>
    <recommendedName>
        <fullName evidence="7">V-type proton ATPase subunit S1/VOA1 transmembrane domain-containing protein</fullName>
    </recommendedName>
</protein>
<feature type="domain" description="V-type proton ATPase subunit S1/VOA1 transmembrane" evidence="7">
    <location>
        <begin position="147"/>
        <end position="176"/>
    </location>
</feature>
<dbReference type="HOGENOM" id="CLU_1526029_0_0_1"/>
<evidence type="ECO:0000259" key="7">
    <source>
        <dbReference type="Pfam" id="PF20520"/>
    </source>
</evidence>
<dbReference type="EMBL" id="KE561074">
    <property type="protein sequence ID" value="EPZ33119.1"/>
    <property type="molecule type" value="Genomic_DNA"/>
</dbReference>